<evidence type="ECO:0000313" key="2">
    <source>
        <dbReference type="Proteomes" id="UP000282613"/>
    </source>
</evidence>
<dbReference type="EMBL" id="UYRS01019912">
    <property type="protein sequence ID" value="VDK47210.1"/>
    <property type="molecule type" value="Genomic_DNA"/>
</dbReference>
<dbReference type="Proteomes" id="UP000282613">
    <property type="component" value="Unassembled WGS sequence"/>
</dbReference>
<gene>
    <name evidence="1" type="ORF">TASK_LOCUS9992</name>
</gene>
<name>A0A0R3WGJ8_TAEAS</name>
<evidence type="ECO:0000313" key="1">
    <source>
        <dbReference type="EMBL" id="VDK47210.1"/>
    </source>
</evidence>
<reference evidence="1 2" key="2">
    <citation type="submission" date="2018-11" db="EMBL/GenBank/DDBJ databases">
        <authorList>
            <consortium name="Pathogen Informatics"/>
        </authorList>
    </citation>
    <scope>NUCLEOTIDE SEQUENCE [LARGE SCALE GENOMIC DNA]</scope>
</reference>
<protein>
    <submittedName>
        <fullName evidence="1 3">Uncharacterized protein</fullName>
    </submittedName>
</protein>
<dbReference type="WBParaSite" id="TASK_0000999101-mRNA-1">
    <property type="protein sequence ID" value="TASK_0000999101-mRNA-1"/>
    <property type="gene ID" value="TASK_0000999101"/>
</dbReference>
<dbReference type="AlphaFoldDB" id="A0A0R3WGJ8"/>
<organism evidence="3">
    <name type="scientific">Taenia asiatica</name>
    <name type="common">Asian tapeworm</name>
    <dbReference type="NCBI Taxonomy" id="60517"/>
    <lineage>
        <taxon>Eukaryota</taxon>
        <taxon>Metazoa</taxon>
        <taxon>Spiralia</taxon>
        <taxon>Lophotrochozoa</taxon>
        <taxon>Platyhelminthes</taxon>
        <taxon>Cestoda</taxon>
        <taxon>Eucestoda</taxon>
        <taxon>Cyclophyllidea</taxon>
        <taxon>Taeniidae</taxon>
        <taxon>Taenia</taxon>
    </lineage>
</organism>
<proteinExistence type="predicted"/>
<accession>A0A0R3WGJ8</accession>
<reference evidence="3" key="1">
    <citation type="submission" date="2017-02" db="UniProtKB">
        <authorList>
            <consortium name="WormBaseParasite"/>
        </authorList>
    </citation>
    <scope>IDENTIFICATION</scope>
</reference>
<keyword evidence="2" id="KW-1185">Reference proteome</keyword>
<sequence length="115" mass="12703">MAKKDAYNSQPHVAWGRGNPISKACFLVHEEPQNISGNAVVLKKDTQSSLGSAGEAWNTKHFRDVRSMRSELASQAASVLNSLFVPTFATERVVPCERKRQLRTAYHEEVSSGSD</sequence>
<evidence type="ECO:0000313" key="3">
    <source>
        <dbReference type="WBParaSite" id="TASK_0000999101-mRNA-1"/>
    </source>
</evidence>